<evidence type="ECO:0000256" key="1">
    <source>
        <dbReference type="SAM" id="MobiDB-lite"/>
    </source>
</evidence>
<reference evidence="2" key="1">
    <citation type="submission" date="2023-04" db="EMBL/GenBank/DDBJ databases">
        <title>Aspergillus oryzae NBRC 4228.</title>
        <authorList>
            <person name="Ichikawa N."/>
            <person name="Sato H."/>
            <person name="Tonouchi N."/>
        </authorList>
    </citation>
    <scope>NUCLEOTIDE SEQUENCE</scope>
    <source>
        <strain evidence="2">NBRC 4228</strain>
    </source>
</reference>
<gene>
    <name evidence="2" type="ORF">Aory04_000579900</name>
</gene>
<dbReference type="AlphaFoldDB" id="A0AAN4YN04"/>
<name>A0AAN4YN04_ASPOZ</name>
<feature type="compositionally biased region" description="Polar residues" evidence="1">
    <location>
        <begin position="69"/>
        <end position="83"/>
    </location>
</feature>
<dbReference type="Proteomes" id="UP001165205">
    <property type="component" value="Unassembled WGS sequence"/>
</dbReference>
<organism evidence="2 3">
    <name type="scientific">Aspergillus oryzae</name>
    <name type="common">Yellow koji mold</name>
    <dbReference type="NCBI Taxonomy" id="5062"/>
    <lineage>
        <taxon>Eukaryota</taxon>
        <taxon>Fungi</taxon>
        <taxon>Dikarya</taxon>
        <taxon>Ascomycota</taxon>
        <taxon>Pezizomycotina</taxon>
        <taxon>Eurotiomycetes</taxon>
        <taxon>Eurotiomycetidae</taxon>
        <taxon>Eurotiales</taxon>
        <taxon>Aspergillaceae</taxon>
        <taxon>Aspergillus</taxon>
        <taxon>Aspergillus subgen. Circumdati</taxon>
    </lineage>
</organism>
<comment type="caution">
    <text evidence="2">The sequence shown here is derived from an EMBL/GenBank/DDBJ whole genome shotgun (WGS) entry which is preliminary data.</text>
</comment>
<proteinExistence type="predicted"/>
<evidence type="ECO:0000313" key="2">
    <source>
        <dbReference type="EMBL" id="GMG29549.1"/>
    </source>
</evidence>
<sequence length="83" mass="9530">MRPLKSNQEIWEPLPYFFFFLHRDLFPPSARSIQNPHGDASTKTEEAIDRWSQTAPLAVGGPDLPRTLPSPTSAKDQEQYQFE</sequence>
<protein>
    <submittedName>
        <fullName evidence="2">Unnamed protein product</fullName>
    </submittedName>
</protein>
<feature type="region of interest" description="Disordered" evidence="1">
    <location>
        <begin position="54"/>
        <end position="83"/>
    </location>
</feature>
<dbReference type="EMBL" id="BSYA01000058">
    <property type="protein sequence ID" value="GMG29549.1"/>
    <property type="molecule type" value="Genomic_DNA"/>
</dbReference>
<evidence type="ECO:0000313" key="3">
    <source>
        <dbReference type="Proteomes" id="UP001165205"/>
    </source>
</evidence>
<accession>A0AAN4YN04</accession>